<feature type="region of interest" description="Disordered" evidence="1">
    <location>
        <begin position="45"/>
        <end position="94"/>
    </location>
</feature>
<comment type="caution">
    <text evidence="2">The sequence shown here is derived from an EMBL/GenBank/DDBJ whole genome shotgun (WGS) entry which is preliminary data.</text>
</comment>
<organism evidence="2 3">
    <name type="scientific">Nonomuraea rosea</name>
    <dbReference type="NCBI Taxonomy" id="638574"/>
    <lineage>
        <taxon>Bacteria</taxon>
        <taxon>Bacillati</taxon>
        <taxon>Actinomycetota</taxon>
        <taxon>Actinomycetes</taxon>
        <taxon>Streptosporangiales</taxon>
        <taxon>Streptosporangiaceae</taxon>
        <taxon>Nonomuraea</taxon>
    </lineage>
</organism>
<accession>A0ABP6V443</accession>
<proteinExistence type="predicted"/>
<reference evidence="3" key="1">
    <citation type="journal article" date="2019" name="Int. J. Syst. Evol. Microbiol.">
        <title>The Global Catalogue of Microorganisms (GCM) 10K type strain sequencing project: providing services to taxonomists for standard genome sequencing and annotation.</title>
        <authorList>
            <consortium name="The Broad Institute Genomics Platform"/>
            <consortium name="The Broad Institute Genome Sequencing Center for Infectious Disease"/>
            <person name="Wu L."/>
            <person name="Ma J."/>
        </authorList>
    </citation>
    <scope>NUCLEOTIDE SEQUENCE [LARGE SCALE GENOMIC DNA]</scope>
    <source>
        <strain evidence="3">JCM 17326</strain>
    </source>
</reference>
<feature type="compositionally biased region" description="Basic and acidic residues" evidence="1">
    <location>
        <begin position="83"/>
        <end position="94"/>
    </location>
</feature>
<evidence type="ECO:0000256" key="1">
    <source>
        <dbReference type="SAM" id="MobiDB-lite"/>
    </source>
</evidence>
<name>A0ABP6V443_9ACTN</name>
<gene>
    <name evidence="2" type="ORF">GCM10022419_001630</name>
</gene>
<keyword evidence="3" id="KW-1185">Reference proteome</keyword>
<evidence type="ECO:0000313" key="2">
    <source>
        <dbReference type="EMBL" id="GAA3526604.1"/>
    </source>
</evidence>
<dbReference type="EMBL" id="BAABDQ010000001">
    <property type="protein sequence ID" value="GAA3526604.1"/>
    <property type="molecule type" value="Genomic_DNA"/>
</dbReference>
<sequence>MLLWTCHCDDIVYELRATGGQAFLWRTDPATEKGVETHRMSMRQGHANVAGPTRRTRPVATGASDRMMRRQPIATSPSCSGDSLRRDSASSRRHRTWVEVRLRRSVRVGPVAGRAVALRPVAAPGAWDVAYRFDGWAHGQATRTE</sequence>
<protein>
    <submittedName>
        <fullName evidence="2">Uncharacterized protein</fullName>
    </submittedName>
</protein>
<evidence type="ECO:0000313" key="3">
    <source>
        <dbReference type="Proteomes" id="UP001500630"/>
    </source>
</evidence>
<dbReference type="Proteomes" id="UP001500630">
    <property type="component" value="Unassembled WGS sequence"/>
</dbReference>